<keyword evidence="1" id="KW-0472">Membrane</keyword>
<dbReference type="AlphaFoldDB" id="D1C7C5"/>
<keyword evidence="1" id="KW-0812">Transmembrane</keyword>
<dbReference type="EMBL" id="CP001823">
    <property type="protein sequence ID" value="ACZ39771.1"/>
    <property type="molecule type" value="Genomic_DNA"/>
</dbReference>
<dbReference type="InterPro" id="IPR011042">
    <property type="entry name" value="6-blade_b-propeller_TolB-like"/>
</dbReference>
<reference evidence="3" key="1">
    <citation type="submission" date="2009-11" db="EMBL/GenBank/DDBJ databases">
        <title>The complete chromosome 1 of Sphaerobacter thermophilus DSM 20745.</title>
        <authorList>
            <person name="Lucas S."/>
            <person name="Copeland A."/>
            <person name="Lapidus A."/>
            <person name="Glavina del Rio T."/>
            <person name="Dalin E."/>
            <person name="Tice H."/>
            <person name="Bruce D."/>
            <person name="Goodwin L."/>
            <person name="Pitluck S."/>
            <person name="Kyrpides N."/>
            <person name="Mavromatis K."/>
            <person name="Ivanova N."/>
            <person name="Mikhailova N."/>
            <person name="LaButti K.M."/>
            <person name="Clum A."/>
            <person name="Sun H.I."/>
            <person name="Brettin T."/>
            <person name="Detter J.C."/>
            <person name="Han C."/>
            <person name="Larimer F."/>
            <person name="Land M."/>
            <person name="Hauser L."/>
            <person name="Markowitz V."/>
            <person name="Cheng J.F."/>
            <person name="Hugenholtz P."/>
            <person name="Woyke T."/>
            <person name="Wu D."/>
            <person name="Steenblock K."/>
            <person name="Schneider S."/>
            <person name="Pukall R."/>
            <person name="Goeker M."/>
            <person name="Klenk H.P."/>
            <person name="Eisen J.A."/>
        </authorList>
    </citation>
    <scope>NUCLEOTIDE SEQUENCE [LARGE SCALE GENOMIC DNA]</scope>
    <source>
        <strain evidence="3">ATCC 49802 / DSM 20745 / S 6022</strain>
    </source>
</reference>
<accession>D1C7C5</accession>
<keyword evidence="1" id="KW-1133">Transmembrane helix</keyword>
<dbReference type="OrthoDB" id="145356at2"/>
<dbReference type="Proteomes" id="UP000002027">
    <property type="component" value="Chromosome 1"/>
</dbReference>
<dbReference type="SUPFAM" id="SSF82171">
    <property type="entry name" value="DPP6 N-terminal domain-like"/>
    <property type="match status" value="1"/>
</dbReference>
<sequence length="968" mass="102755">MAETTHPSGDHTIPSTAHDAGSLRAALRLLLDDAPADRVAASAARGGDDRALGRLLPRLRWEAARGWLRRGSAGAKQDRPLAPRRDLPARAALALALHLGLDLPVDRLAGIFQIPADEVGLDLLRARRAVEPTIPRPCAEFAALVGRERDAALPLIERATLLAHAGGCAACRAALEGSERVDDALLAAIEQARAALPALPPARRTLGPAGMVAAGVLLVVLLGAALVAGRLGLAGGPEGTPVPLVTSPARPALEGWLLLRTLRGVEALDLETRQRVPVSVGDPNVLSSWIVSHSGRYVAHWTPTTNALEVSDIGRRQVRIWNWPRSQQRSSPVGWLGETAILGVEYSSGGPGGDQNNRLIVLDITTGDQRVVYQGPVTAASASPDGTLVLLVLPHQPYWPGRTVELRPVGPDGLGEPIARIDYRFTGAAIWAPDSSRVYLSLLSDDAVTPPGGEWTQREPRFVQRIDVAALHRDGTVRYLTRVGGNSQAEPVNVSPDGQRVLYRLFDVVAGGPRTPVSLWVTGPEGGMAQQVAEVDLSGSAAVWSPDGRTLLLAGERRFYLPGDPSAPDAEPYHVPTLAALEPDGTEWVVAASLTGFGGLPVRWLPPGAIPSQPSPTPTPDAVVPLSPEPVPGLPSTLRTGPVSRPGPDSYTLILQGGDRSVVRSRSGQPEWWLDGATDLNWFGSEPALLGVASATPGSPDGPSRLALYPAPPLLAQTPGFEAVEYQRFDPAGIGDDQTRRYAHPLAAPDGRTVAFFVVDEADGNVALWLAGWDLPPREVAHWPGATQADGRVPPVATWTDAGTLVYAVPEAWREGLPQRVTLYRVTLRDAEPTPVLTLRAHGADRGVAVTDLAAAPDGAWLAYRVRHFGTGGAAADSLHLAPAHDVTQALEAARGEAAEGMAWSPDGRWLAAALDDRVLLLTADGRTTVPLTGPATAASYPLWVVDDEVWFTLDEDRGPRIMRVRLR</sequence>
<gene>
    <name evidence="2" type="ordered locus">Sthe_2350</name>
</gene>
<dbReference type="SUPFAM" id="SSF50993">
    <property type="entry name" value="Peptidase/esterase 'gauge' domain"/>
    <property type="match status" value="1"/>
</dbReference>
<organism evidence="2 3">
    <name type="scientific">Sphaerobacter thermophilus (strain ATCC 49802 / DSM 20745 / KCCM 41009 / NCIMB 13125 / S 6022)</name>
    <dbReference type="NCBI Taxonomy" id="479434"/>
    <lineage>
        <taxon>Bacteria</taxon>
        <taxon>Pseudomonadati</taxon>
        <taxon>Thermomicrobiota</taxon>
        <taxon>Thermomicrobia</taxon>
        <taxon>Sphaerobacterales</taxon>
        <taxon>Sphaerobacterineae</taxon>
        <taxon>Sphaerobacteraceae</taxon>
        <taxon>Sphaerobacter</taxon>
    </lineage>
</organism>
<protein>
    <submittedName>
        <fullName evidence="2">Uncharacterized protein</fullName>
    </submittedName>
</protein>
<reference evidence="2 3" key="2">
    <citation type="journal article" date="2010" name="Stand. Genomic Sci.">
        <title>Complete genome sequence of Desulfohalobium retbaense type strain (HR(100)).</title>
        <authorList>
            <person name="Spring S."/>
            <person name="Nolan M."/>
            <person name="Lapidus A."/>
            <person name="Glavina Del Rio T."/>
            <person name="Copeland A."/>
            <person name="Tice H."/>
            <person name="Cheng J.F."/>
            <person name="Lucas S."/>
            <person name="Land M."/>
            <person name="Chen F."/>
            <person name="Bruce D."/>
            <person name="Goodwin L."/>
            <person name="Pitluck S."/>
            <person name="Ivanova N."/>
            <person name="Mavromatis K."/>
            <person name="Mikhailova N."/>
            <person name="Pati A."/>
            <person name="Chen A."/>
            <person name="Palaniappan K."/>
            <person name="Hauser L."/>
            <person name="Chang Y.J."/>
            <person name="Jeffries C.D."/>
            <person name="Munk C."/>
            <person name="Kiss H."/>
            <person name="Chain P."/>
            <person name="Han C."/>
            <person name="Brettin T."/>
            <person name="Detter J.C."/>
            <person name="Schuler E."/>
            <person name="Goker M."/>
            <person name="Rohde M."/>
            <person name="Bristow J."/>
            <person name="Eisen J.A."/>
            <person name="Markowitz V."/>
            <person name="Hugenholtz P."/>
            <person name="Kyrpides N.C."/>
            <person name="Klenk H.P."/>
        </authorList>
    </citation>
    <scope>NUCLEOTIDE SEQUENCE [LARGE SCALE GENOMIC DNA]</scope>
    <source>
        <strain evidence="3">ATCC 49802 / DSM 20745 / S 6022</strain>
    </source>
</reference>
<dbReference type="Gene3D" id="2.120.10.30">
    <property type="entry name" value="TolB, C-terminal domain"/>
    <property type="match status" value="2"/>
</dbReference>
<dbReference type="eggNOG" id="COG0823">
    <property type="taxonomic scope" value="Bacteria"/>
</dbReference>
<dbReference type="RefSeq" id="WP_012872812.1">
    <property type="nucleotide sequence ID" value="NC_013523.1"/>
</dbReference>
<name>D1C7C5_SPHTD</name>
<dbReference type="InParanoid" id="D1C7C5"/>
<dbReference type="HOGENOM" id="CLU_306080_0_0_0"/>
<feature type="transmembrane region" description="Helical" evidence="1">
    <location>
        <begin position="212"/>
        <end position="233"/>
    </location>
</feature>
<evidence type="ECO:0000313" key="2">
    <source>
        <dbReference type="EMBL" id="ACZ39771.1"/>
    </source>
</evidence>
<proteinExistence type="predicted"/>
<dbReference type="KEGG" id="sti:Sthe_2350"/>
<evidence type="ECO:0000256" key="1">
    <source>
        <dbReference type="SAM" id="Phobius"/>
    </source>
</evidence>
<evidence type="ECO:0000313" key="3">
    <source>
        <dbReference type="Proteomes" id="UP000002027"/>
    </source>
</evidence>
<keyword evidence="3" id="KW-1185">Reference proteome</keyword>